<evidence type="ECO:0000259" key="13">
    <source>
        <dbReference type="PROSITE" id="PS51217"/>
    </source>
</evidence>
<dbReference type="PANTHER" id="PTHR11070:SF2">
    <property type="entry name" value="ATP-DEPENDENT DNA HELICASE SRS2"/>
    <property type="match status" value="1"/>
</dbReference>
<comment type="catalytic activity">
    <reaction evidence="10">
        <text>ATP + H2O = ADP + phosphate + H(+)</text>
        <dbReference type="Rhea" id="RHEA:13065"/>
        <dbReference type="ChEBI" id="CHEBI:15377"/>
        <dbReference type="ChEBI" id="CHEBI:15378"/>
        <dbReference type="ChEBI" id="CHEBI:30616"/>
        <dbReference type="ChEBI" id="CHEBI:43474"/>
        <dbReference type="ChEBI" id="CHEBI:456216"/>
        <dbReference type="EC" id="5.6.2.4"/>
    </reaction>
</comment>
<dbReference type="SUPFAM" id="SSF52540">
    <property type="entry name" value="P-loop containing nucleoside triphosphate hydrolases"/>
    <property type="match status" value="1"/>
</dbReference>
<protein>
    <recommendedName>
        <fullName evidence="9">DNA 3'-5' helicase</fullName>
        <ecNumber evidence="9">5.6.2.4</ecNumber>
    </recommendedName>
</protein>
<dbReference type="Pfam" id="PF13361">
    <property type="entry name" value="UvrD_C"/>
    <property type="match status" value="1"/>
</dbReference>
<evidence type="ECO:0000256" key="5">
    <source>
        <dbReference type="ARBA" id="ARBA00022840"/>
    </source>
</evidence>
<organism evidence="14 15">
    <name type="scientific">Lederbergia ruris</name>
    <dbReference type="NCBI Taxonomy" id="217495"/>
    <lineage>
        <taxon>Bacteria</taxon>
        <taxon>Bacillati</taxon>
        <taxon>Bacillota</taxon>
        <taxon>Bacilli</taxon>
        <taxon>Bacillales</taxon>
        <taxon>Bacillaceae</taxon>
        <taxon>Lederbergia</taxon>
    </lineage>
</organism>
<dbReference type="PANTHER" id="PTHR11070">
    <property type="entry name" value="UVRD / RECB / PCRA DNA HELICASE FAMILY MEMBER"/>
    <property type="match status" value="1"/>
</dbReference>
<feature type="domain" description="UvrD-like helicase ATP-binding" evidence="12">
    <location>
        <begin position="17"/>
        <end position="300"/>
    </location>
</feature>
<keyword evidence="15" id="KW-1185">Reference proteome</keyword>
<proteinExistence type="inferred from homology"/>
<evidence type="ECO:0000256" key="8">
    <source>
        <dbReference type="ARBA" id="ARBA00034617"/>
    </source>
</evidence>
<gene>
    <name evidence="14" type="ORF">J8TS2_07160</name>
</gene>
<evidence type="ECO:0000256" key="2">
    <source>
        <dbReference type="ARBA" id="ARBA00022741"/>
    </source>
</evidence>
<evidence type="ECO:0000256" key="10">
    <source>
        <dbReference type="ARBA" id="ARBA00048988"/>
    </source>
</evidence>
<evidence type="ECO:0000256" key="6">
    <source>
        <dbReference type="ARBA" id="ARBA00023125"/>
    </source>
</evidence>
<feature type="binding site" evidence="11">
    <location>
        <begin position="38"/>
        <end position="45"/>
    </location>
    <ligand>
        <name>ATP</name>
        <dbReference type="ChEBI" id="CHEBI:30616"/>
    </ligand>
</feature>
<dbReference type="InterPro" id="IPR013986">
    <property type="entry name" value="DExx_box_DNA_helicase_dom_sf"/>
</dbReference>
<dbReference type="Gene3D" id="3.40.50.300">
    <property type="entry name" value="P-loop containing nucleotide triphosphate hydrolases"/>
    <property type="match status" value="2"/>
</dbReference>
<keyword evidence="3 11" id="KW-0378">Hydrolase</keyword>
<evidence type="ECO:0000256" key="7">
    <source>
        <dbReference type="ARBA" id="ARBA00023235"/>
    </source>
</evidence>
<comment type="caution">
    <text evidence="14">The sequence shown here is derived from an EMBL/GenBank/DDBJ whole genome shotgun (WGS) entry which is preliminary data.</text>
</comment>
<evidence type="ECO:0000256" key="3">
    <source>
        <dbReference type="ARBA" id="ARBA00022801"/>
    </source>
</evidence>
<dbReference type="Pfam" id="PF00580">
    <property type="entry name" value="UvrD-helicase"/>
    <property type="match status" value="1"/>
</dbReference>
<dbReference type="InterPro" id="IPR000212">
    <property type="entry name" value="DNA_helicase_UvrD/REP"/>
</dbReference>
<keyword evidence="5 11" id="KW-0067">ATP-binding</keyword>
<keyword evidence="2 11" id="KW-0547">Nucleotide-binding</keyword>
<dbReference type="CDD" id="cd17932">
    <property type="entry name" value="DEXQc_UvrD"/>
    <property type="match status" value="1"/>
</dbReference>
<dbReference type="EMBL" id="BORB01000004">
    <property type="protein sequence ID" value="GIN56397.1"/>
    <property type="molecule type" value="Genomic_DNA"/>
</dbReference>
<comment type="similarity">
    <text evidence="1">Belongs to the helicase family. UvrD subfamily.</text>
</comment>
<dbReference type="PROSITE" id="PS51217">
    <property type="entry name" value="UVRD_HELICASE_CTER"/>
    <property type="match status" value="1"/>
</dbReference>
<dbReference type="PROSITE" id="PS51198">
    <property type="entry name" value="UVRD_HELICASE_ATP_BIND"/>
    <property type="match status" value="1"/>
</dbReference>
<evidence type="ECO:0000259" key="12">
    <source>
        <dbReference type="PROSITE" id="PS51198"/>
    </source>
</evidence>
<evidence type="ECO:0000313" key="15">
    <source>
        <dbReference type="Proteomes" id="UP000679950"/>
    </source>
</evidence>
<dbReference type="GO" id="GO:0004386">
    <property type="term" value="F:helicase activity"/>
    <property type="evidence" value="ECO:0007669"/>
    <property type="project" value="UniProtKB-KW"/>
</dbReference>
<dbReference type="InterPro" id="IPR014016">
    <property type="entry name" value="UvrD-like_ATP-bd"/>
</dbReference>
<accession>A0ABQ4KEJ9</accession>
<dbReference type="EC" id="5.6.2.4" evidence="9"/>
<dbReference type="Gene3D" id="1.10.10.160">
    <property type="match status" value="1"/>
</dbReference>
<evidence type="ECO:0000256" key="4">
    <source>
        <dbReference type="ARBA" id="ARBA00022806"/>
    </source>
</evidence>
<keyword evidence="4 11" id="KW-0347">Helicase</keyword>
<dbReference type="InterPro" id="IPR014017">
    <property type="entry name" value="DNA_helicase_UvrD-like_C"/>
</dbReference>
<reference evidence="14 15" key="1">
    <citation type="submission" date="2021-03" db="EMBL/GenBank/DDBJ databases">
        <title>Antimicrobial resistance genes in bacteria isolated from Japanese honey, and their potential for conferring macrolide and lincosamide resistance in the American foulbrood pathogen Paenibacillus larvae.</title>
        <authorList>
            <person name="Okamoto M."/>
            <person name="Kumagai M."/>
            <person name="Kanamori H."/>
            <person name="Takamatsu D."/>
        </authorList>
    </citation>
    <scope>NUCLEOTIDE SEQUENCE [LARGE SCALE GENOMIC DNA]</scope>
    <source>
        <strain evidence="14 15">J8TS2</strain>
    </source>
</reference>
<evidence type="ECO:0000256" key="9">
    <source>
        <dbReference type="ARBA" id="ARBA00034808"/>
    </source>
</evidence>
<dbReference type="Proteomes" id="UP000679950">
    <property type="component" value="Unassembled WGS sequence"/>
</dbReference>
<keyword evidence="6" id="KW-0238">DNA-binding</keyword>
<dbReference type="InterPro" id="IPR027417">
    <property type="entry name" value="P-loop_NTPase"/>
</dbReference>
<feature type="domain" description="UvrD-like helicase C-terminal" evidence="13">
    <location>
        <begin position="301"/>
        <end position="563"/>
    </location>
</feature>
<evidence type="ECO:0000256" key="1">
    <source>
        <dbReference type="ARBA" id="ARBA00009922"/>
    </source>
</evidence>
<name>A0ABQ4KEJ9_9BACI</name>
<dbReference type="Gene3D" id="1.10.486.10">
    <property type="entry name" value="PCRA, domain 4"/>
    <property type="match status" value="1"/>
</dbReference>
<evidence type="ECO:0000256" key="11">
    <source>
        <dbReference type="PROSITE-ProRule" id="PRU00560"/>
    </source>
</evidence>
<comment type="catalytic activity">
    <reaction evidence="8">
        <text>Couples ATP hydrolysis with the unwinding of duplex DNA by translocating in the 3'-5' direction.</text>
        <dbReference type="EC" id="5.6.2.4"/>
    </reaction>
</comment>
<keyword evidence="7" id="KW-0413">Isomerase</keyword>
<evidence type="ECO:0000313" key="14">
    <source>
        <dbReference type="EMBL" id="GIN56397.1"/>
    </source>
</evidence>
<sequence>MSVGEEFFNRKKAELGVSLNDVQKRAVLNTEGPLLLLASPGSGKTTTLIMKIGYLIEVVGLDPARIKAVTFSNASAHDMKERYQRFFSTLPPVEFSTIHSLAFQVVREFFYKRQIQYHIIEGTDPAPFNKKMLLRDLFKTFNQKAITDDQLEELLTYISLIKNKLLPKEKWSSISCDVPNALQIFQKYERFKRSGADQLLVDYDDMLTIAHQAFEKDHALLTKYQRKYDYLLTDESQDTSLVQHAMIEKLVQNHQNLCVVADDDQSIYSWRAAEPQYLLDFKKVYPDAQILMMEQNYRSSQDIVSVANTFIKQNKNRYNKNMFTENAAYVPVKLKTLSDYQYQANYLVEQIAKEENLREVAILYRNNASSILLLDALDRAHIPFYMKDANNRFFSHWIVEDVLNFMRLSYDATRVDIFERVYSKFHLYLKNSHIQQMKQQPNSETVFDRLIKLTDLKDWQREKIAICRKHYKQMQRKTPFQVILLIRGEFGYEKVLRNMSEKLGFNIDYLLEVLNTLEEIAKSTNSMVEFANRLDHLASLLKTSKYNRQQHAVTLSTFHSSKGLEFEKVYMIDLIKGVIPSQTEEDKLKEGKREEMEEAVRLFYVGMTRAKRNLELLSYSKRFGKAVAPSKFVLDVKKIVHPEKVHHHAAHKTTILKTTGKGRKNGIPDNPNAINDPAKLQVGLKIKHRVFGTGEITGLTEDTLEIRFKKYSKTLSITTCLEHKLLEVVE</sequence>